<sequence length="414" mass="47518">MVQTRSASKRPAQWPSASATRPTKPSKLERKRKQSADDAWVDVHPDPQLGISRHAWATTVIGISRLLDRGAAGWLHDQGMIECKAQKIHTSIQSWVISYAIGNVRGLSDQKLDGIIASLEDYCVQEKWFTLETLFPRRALKYSGELLAGALLQKAVHSAFFENPFWYLDGKSTRDDDSDEGEFAAKLEYLYDRFYETNPTFATVWKRQTHRLPPNAVFGEYNSQRQEAVVEPLADALLADEQFCQLLIKGLTPEEAAERRAYLVDIFGDGVEAMLILEAHLGGHRTIKRLPELEPIYRSDDKYVGYTYYTTPRDLPHDGRRILLVVRPAIIYSDIEDDYDIPGRTKPNIVQRAHVLLERNVKSEQEAKEARRERGEKEDDEEDEQEKEAEDDNGTTAWEKAKHKKNKERYRRSV</sequence>
<dbReference type="EMBL" id="MSFL01000023">
    <property type="protein sequence ID" value="PWY74317.1"/>
    <property type="molecule type" value="Genomic_DNA"/>
</dbReference>
<reference evidence="2 3" key="1">
    <citation type="submission" date="2016-12" db="EMBL/GenBank/DDBJ databases">
        <title>The genomes of Aspergillus section Nigri reveals drivers in fungal speciation.</title>
        <authorList>
            <consortium name="DOE Joint Genome Institute"/>
            <person name="Vesth T.C."/>
            <person name="Nybo J."/>
            <person name="Theobald S."/>
            <person name="Brandl J."/>
            <person name="Frisvad J.C."/>
            <person name="Nielsen K.F."/>
            <person name="Lyhne E.K."/>
            <person name="Kogle M.E."/>
            <person name="Kuo A."/>
            <person name="Riley R."/>
            <person name="Clum A."/>
            <person name="Nolan M."/>
            <person name="Lipzen A."/>
            <person name="Salamov A."/>
            <person name="Henrissat B."/>
            <person name="Wiebenga A."/>
            <person name="De Vries R.P."/>
            <person name="Grigoriev I.V."/>
            <person name="Mortensen U.H."/>
            <person name="Andersen M.R."/>
            <person name="Baker S.E."/>
        </authorList>
    </citation>
    <scope>NUCLEOTIDE SEQUENCE [LARGE SCALE GENOMIC DNA]</scope>
    <source>
        <strain evidence="2 3">CBS 117.55</strain>
    </source>
</reference>
<dbReference type="GeneID" id="37069037"/>
<dbReference type="OrthoDB" id="4156714at2759"/>
<evidence type="ECO:0000313" key="2">
    <source>
        <dbReference type="EMBL" id="PWY74317.1"/>
    </source>
</evidence>
<protein>
    <submittedName>
        <fullName evidence="2">Uncharacterized protein</fullName>
    </submittedName>
</protein>
<feature type="compositionally biased region" description="Basic and acidic residues" evidence="1">
    <location>
        <begin position="361"/>
        <end position="377"/>
    </location>
</feature>
<feature type="region of interest" description="Disordered" evidence="1">
    <location>
        <begin position="1"/>
        <end position="39"/>
    </location>
</feature>
<dbReference type="Proteomes" id="UP000247233">
    <property type="component" value="Unassembled WGS sequence"/>
</dbReference>
<name>A0A317VMK9_9EURO</name>
<dbReference type="RefSeq" id="XP_025396964.1">
    <property type="nucleotide sequence ID" value="XM_025546800.1"/>
</dbReference>
<dbReference type="AlphaFoldDB" id="A0A317VMK9"/>
<dbReference type="VEuPathDB" id="FungiDB:BO70DRAFT_398647"/>
<keyword evidence="3" id="KW-1185">Reference proteome</keyword>
<feature type="region of interest" description="Disordered" evidence="1">
    <location>
        <begin position="361"/>
        <end position="414"/>
    </location>
</feature>
<gene>
    <name evidence="2" type="ORF">BO70DRAFT_398647</name>
</gene>
<feature type="compositionally biased region" description="Acidic residues" evidence="1">
    <location>
        <begin position="378"/>
        <end position="393"/>
    </location>
</feature>
<evidence type="ECO:0000313" key="3">
    <source>
        <dbReference type="Proteomes" id="UP000247233"/>
    </source>
</evidence>
<proteinExistence type="predicted"/>
<organism evidence="2 3">
    <name type="scientific">Aspergillus heteromorphus CBS 117.55</name>
    <dbReference type="NCBI Taxonomy" id="1448321"/>
    <lineage>
        <taxon>Eukaryota</taxon>
        <taxon>Fungi</taxon>
        <taxon>Dikarya</taxon>
        <taxon>Ascomycota</taxon>
        <taxon>Pezizomycotina</taxon>
        <taxon>Eurotiomycetes</taxon>
        <taxon>Eurotiomycetidae</taxon>
        <taxon>Eurotiales</taxon>
        <taxon>Aspergillaceae</taxon>
        <taxon>Aspergillus</taxon>
        <taxon>Aspergillus subgen. Circumdati</taxon>
    </lineage>
</organism>
<comment type="caution">
    <text evidence="2">The sequence shown here is derived from an EMBL/GenBank/DDBJ whole genome shotgun (WGS) entry which is preliminary data.</text>
</comment>
<feature type="compositionally biased region" description="Basic residues" evidence="1">
    <location>
        <begin position="401"/>
        <end position="414"/>
    </location>
</feature>
<evidence type="ECO:0000256" key="1">
    <source>
        <dbReference type="SAM" id="MobiDB-lite"/>
    </source>
</evidence>
<accession>A0A317VMK9</accession>